<keyword evidence="4" id="KW-1185">Reference proteome</keyword>
<feature type="domain" description="DUF7918" evidence="2">
    <location>
        <begin position="10"/>
        <end position="116"/>
    </location>
</feature>
<evidence type="ECO:0000259" key="2">
    <source>
        <dbReference type="Pfam" id="PF25534"/>
    </source>
</evidence>
<feature type="compositionally biased region" description="Basic and acidic residues" evidence="1">
    <location>
        <begin position="247"/>
        <end position="274"/>
    </location>
</feature>
<feature type="compositionally biased region" description="Basic and acidic residues" evidence="1">
    <location>
        <begin position="188"/>
        <end position="211"/>
    </location>
</feature>
<comment type="caution">
    <text evidence="3">The sequence shown here is derived from an EMBL/GenBank/DDBJ whole genome shotgun (WGS) entry which is preliminary data.</text>
</comment>
<dbReference type="Proteomes" id="UP001197093">
    <property type="component" value="Unassembled WGS sequence"/>
</dbReference>
<evidence type="ECO:0000313" key="3">
    <source>
        <dbReference type="EMBL" id="KAG7293630.1"/>
    </source>
</evidence>
<dbReference type="AlphaFoldDB" id="A0AAD4F6P8"/>
<gene>
    <name evidence="3" type="ORF">NEMBOFW57_003684</name>
</gene>
<reference evidence="3" key="1">
    <citation type="submission" date="2023-02" db="EMBL/GenBank/DDBJ databases">
        <authorList>
            <person name="Palmer J.M."/>
        </authorList>
    </citation>
    <scope>NUCLEOTIDE SEQUENCE</scope>
    <source>
        <strain evidence="3">FW57</strain>
    </source>
</reference>
<dbReference type="Pfam" id="PF25534">
    <property type="entry name" value="DUF7918"/>
    <property type="match status" value="1"/>
</dbReference>
<proteinExistence type="predicted"/>
<organism evidence="3 4">
    <name type="scientific">Staphylotrichum longicolle</name>
    <dbReference type="NCBI Taxonomy" id="669026"/>
    <lineage>
        <taxon>Eukaryota</taxon>
        <taxon>Fungi</taxon>
        <taxon>Dikarya</taxon>
        <taxon>Ascomycota</taxon>
        <taxon>Pezizomycotina</taxon>
        <taxon>Sordariomycetes</taxon>
        <taxon>Sordariomycetidae</taxon>
        <taxon>Sordariales</taxon>
        <taxon>Chaetomiaceae</taxon>
        <taxon>Staphylotrichum</taxon>
    </lineage>
</organism>
<protein>
    <recommendedName>
        <fullName evidence="2">DUF7918 domain-containing protein</fullName>
    </recommendedName>
</protein>
<feature type="region of interest" description="Disordered" evidence="1">
    <location>
        <begin position="188"/>
        <end position="274"/>
    </location>
</feature>
<dbReference type="EMBL" id="JAHCVI010000001">
    <property type="protein sequence ID" value="KAG7293630.1"/>
    <property type="molecule type" value="Genomic_DNA"/>
</dbReference>
<accession>A0AAD4F6P8</accession>
<name>A0AAD4F6P8_9PEZI</name>
<feature type="compositionally biased region" description="Basic residues" evidence="1">
    <location>
        <begin position="223"/>
        <end position="234"/>
    </location>
</feature>
<dbReference type="InterPro" id="IPR057678">
    <property type="entry name" value="DUF7918"/>
</dbReference>
<evidence type="ECO:0000256" key="1">
    <source>
        <dbReference type="SAM" id="MobiDB-lite"/>
    </source>
</evidence>
<sequence>MAIIAGLRALRVTVLVDGKTAHEYNDPAEDKTSVYCLPFDPAAFGPGRGYDPHVVRYIEADPGASLSFRISKQARFQHRSHHIAARISFSSQASLLQHETDGNIKAKGRKWRTTLSRFRAGPGFLDREISVHCAGRHEIEGLMEAGIEPRPIPANLWHSIADEVDYLSEEEARDRLIAYMYLEQQSRHEAALDAEEQEHAKAEPHIPELKQEPQTQQQDSRLRVKRERRARQPRIKQESRSPPPLSHETRADRAIKRERLRAARGIKREPSDSD</sequence>
<evidence type="ECO:0000313" key="4">
    <source>
        <dbReference type="Proteomes" id="UP001197093"/>
    </source>
</evidence>